<dbReference type="EMBL" id="CP074132">
    <property type="protein sequence ID" value="QUX30616.1"/>
    <property type="molecule type" value="Genomic_DNA"/>
</dbReference>
<dbReference type="Pfam" id="PF03259">
    <property type="entry name" value="Robl_LC7"/>
    <property type="match status" value="1"/>
</dbReference>
<gene>
    <name evidence="3" type="ORF">KGD83_08960</name>
</gene>
<dbReference type="SUPFAM" id="SSF103196">
    <property type="entry name" value="Roadblock/LC7 domain"/>
    <property type="match status" value="1"/>
</dbReference>
<dbReference type="InterPro" id="IPR004942">
    <property type="entry name" value="Roadblock/LAMTOR2_dom"/>
</dbReference>
<feature type="domain" description="Roadblock/LAMTOR2" evidence="2">
    <location>
        <begin position="32"/>
        <end position="120"/>
    </location>
</feature>
<dbReference type="RefSeq" id="WP_212643367.1">
    <property type="nucleotide sequence ID" value="NZ_CP074132.1"/>
</dbReference>
<protein>
    <submittedName>
        <fullName evidence="3">Roadblock/LC7 domain-containing protein</fullName>
    </submittedName>
</protein>
<dbReference type="Gene3D" id="3.30.450.30">
    <property type="entry name" value="Dynein light chain 2a, cytoplasmic"/>
    <property type="match status" value="1"/>
</dbReference>
<evidence type="ECO:0000259" key="2">
    <source>
        <dbReference type="SMART" id="SM00960"/>
    </source>
</evidence>
<evidence type="ECO:0000313" key="4">
    <source>
        <dbReference type="Proteomes" id="UP000678016"/>
    </source>
</evidence>
<accession>A0ABX8C874</accession>
<dbReference type="SMART" id="SM00960">
    <property type="entry name" value="Robl_LC7"/>
    <property type="match status" value="1"/>
</dbReference>
<reference evidence="4" key="1">
    <citation type="submission" date="2021-05" db="EMBL/GenBank/DDBJ databases">
        <title>Direct Submission.</title>
        <authorList>
            <person name="Li K."/>
            <person name="Gao J."/>
        </authorList>
    </citation>
    <scope>NUCLEOTIDE SEQUENCE [LARGE SCALE GENOMIC DNA]</scope>
    <source>
        <strain evidence="4">HDS12</strain>
    </source>
</reference>
<dbReference type="Proteomes" id="UP000678016">
    <property type="component" value="Chromosome"/>
</dbReference>
<proteinExistence type="predicted"/>
<evidence type="ECO:0000256" key="1">
    <source>
        <dbReference type="SAM" id="MobiDB-lite"/>
    </source>
</evidence>
<evidence type="ECO:0000313" key="3">
    <source>
        <dbReference type="EMBL" id="QUX30616.1"/>
    </source>
</evidence>
<sequence length="162" mass="17401">MTAAATGTERSHLWSAPDTTYPDGEQRDRALVQALVQLLEDTRALGGVVFGRDGLHLARAGMDQVQAERATAALNGLHLFSREAGRQHKRGEVETVLVRYRSGAVVIAPLTDEATAALVVDDAASLRETARALTLFAGSVQHLLPRQPRPFIHQASGDEGRG</sequence>
<organism evidence="3 4">
    <name type="scientific">Nocardiopsis akebiae</name>
    <dbReference type="NCBI Taxonomy" id="2831968"/>
    <lineage>
        <taxon>Bacteria</taxon>
        <taxon>Bacillati</taxon>
        <taxon>Actinomycetota</taxon>
        <taxon>Actinomycetes</taxon>
        <taxon>Streptosporangiales</taxon>
        <taxon>Nocardiopsidaceae</taxon>
        <taxon>Nocardiopsis</taxon>
    </lineage>
</organism>
<keyword evidence="4" id="KW-1185">Reference proteome</keyword>
<feature type="region of interest" description="Disordered" evidence="1">
    <location>
        <begin position="1"/>
        <end position="24"/>
    </location>
</feature>
<name>A0ABX8C874_9ACTN</name>